<evidence type="ECO:0000313" key="10">
    <source>
        <dbReference type="EMBL" id="RKN10542.1"/>
    </source>
</evidence>
<feature type="domain" description="Protein kinase" evidence="9">
    <location>
        <begin position="222"/>
        <end position="473"/>
    </location>
</feature>
<dbReference type="Gene3D" id="3.30.200.20">
    <property type="entry name" value="Phosphorylase Kinase, domain 1"/>
    <property type="match status" value="1"/>
</dbReference>
<dbReference type="InterPro" id="IPR007822">
    <property type="entry name" value="LANC-like"/>
</dbReference>
<evidence type="ECO:0000256" key="6">
    <source>
        <dbReference type="ARBA" id="ARBA00022840"/>
    </source>
</evidence>
<keyword evidence="2 10" id="KW-0723">Serine/threonine-protein kinase</keyword>
<feature type="binding site" evidence="7">
    <location>
        <position position="775"/>
    </location>
    <ligand>
        <name>Zn(2+)</name>
        <dbReference type="ChEBI" id="CHEBI:29105"/>
    </ligand>
</feature>
<evidence type="ECO:0000256" key="4">
    <source>
        <dbReference type="ARBA" id="ARBA00022741"/>
    </source>
</evidence>
<dbReference type="EMBL" id="RBDY01000005">
    <property type="protein sequence ID" value="RKN24801.1"/>
    <property type="molecule type" value="Genomic_DNA"/>
</dbReference>
<dbReference type="Pfam" id="PF05147">
    <property type="entry name" value="LANC_like"/>
    <property type="match status" value="1"/>
</dbReference>
<evidence type="ECO:0000256" key="7">
    <source>
        <dbReference type="PIRSR" id="PIRSR607822-1"/>
    </source>
</evidence>
<gene>
    <name evidence="11" type="ORF">D7318_10100</name>
    <name evidence="10" type="ORF">D7319_08925</name>
</gene>
<keyword evidence="4" id="KW-0547">Nucleotide-binding</keyword>
<dbReference type="InterPro" id="IPR011009">
    <property type="entry name" value="Kinase-like_dom_sf"/>
</dbReference>
<accession>A0A3A9WCZ8</accession>
<dbReference type="EMBL" id="RBDX01000005">
    <property type="protein sequence ID" value="RKN10542.1"/>
    <property type="molecule type" value="Genomic_DNA"/>
</dbReference>
<protein>
    <recommendedName>
        <fullName evidence="1">non-specific serine/threonine protein kinase</fullName>
        <ecNumber evidence="1">2.7.11.1</ecNumber>
    </recommendedName>
</protein>
<feature type="region of interest" description="Disordered" evidence="8">
    <location>
        <begin position="188"/>
        <end position="217"/>
    </location>
</feature>
<dbReference type="InterPro" id="IPR012341">
    <property type="entry name" value="6hp_glycosidase-like_sf"/>
</dbReference>
<dbReference type="GO" id="GO:0004674">
    <property type="term" value="F:protein serine/threonine kinase activity"/>
    <property type="evidence" value="ECO:0007669"/>
    <property type="project" value="UniProtKB-KW"/>
</dbReference>
<dbReference type="GO" id="GO:0005975">
    <property type="term" value="P:carbohydrate metabolic process"/>
    <property type="evidence" value="ECO:0007669"/>
    <property type="project" value="InterPro"/>
</dbReference>
<dbReference type="EC" id="2.7.11.1" evidence="1"/>
<dbReference type="AlphaFoldDB" id="A0A3A9WCZ8"/>
<dbReference type="Proteomes" id="UP000275024">
    <property type="component" value="Unassembled WGS sequence"/>
</dbReference>
<evidence type="ECO:0000313" key="11">
    <source>
        <dbReference type="EMBL" id="RKN24801.1"/>
    </source>
</evidence>
<keyword evidence="3" id="KW-0808">Transferase</keyword>
<dbReference type="SUPFAM" id="SSF158745">
    <property type="entry name" value="LanC-like"/>
    <property type="match status" value="1"/>
</dbReference>
<dbReference type="GO" id="GO:0031179">
    <property type="term" value="P:peptide modification"/>
    <property type="evidence" value="ECO:0007669"/>
    <property type="project" value="InterPro"/>
</dbReference>
<evidence type="ECO:0000256" key="2">
    <source>
        <dbReference type="ARBA" id="ARBA00022527"/>
    </source>
</evidence>
<keyword evidence="6" id="KW-0067">ATP-binding</keyword>
<keyword evidence="5 10" id="KW-0418">Kinase</keyword>
<dbReference type="Gene3D" id="1.10.510.10">
    <property type="entry name" value="Transferase(Phosphotransferase) domain 1"/>
    <property type="match status" value="1"/>
</dbReference>
<evidence type="ECO:0000313" key="12">
    <source>
        <dbReference type="Proteomes" id="UP000268652"/>
    </source>
</evidence>
<keyword evidence="7" id="KW-0862">Zinc</keyword>
<dbReference type="PROSITE" id="PS50011">
    <property type="entry name" value="PROTEIN_KINASE_DOM"/>
    <property type="match status" value="1"/>
</dbReference>
<feature type="compositionally biased region" description="Pro residues" evidence="8">
    <location>
        <begin position="878"/>
        <end position="898"/>
    </location>
</feature>
<proteinExistence type="predicted"/>
<dbReference type="PANTHER" id="PTHR43289:SF6">
    <property type="entry name" value="SERINE_THREONINE-PROTEIN KINASE NEKL-3"/>
    <property type="match status" value="1"/>
</dbReference>
<feature type="binding site" evidence="7">
    <location>
        <position position="729"/>
    </location>
    <ligand>
        <name>Zn(2+)</name>
        <dbReference type="ChEBI" id="CHEBI:29105"/>
    </ligand>
</feature>
<dbReference type="SMART" id="SM01260">
    <property type="entry name" value="LANC_like"/>
    <property type="match status" value="1"/>
</dbReference>
<keyword evidence="12" id="KW-1185">Reference proteome</keyword>
<dbReference type="SMART" id="SM00220">
    <property type="entry name" value="S_TKc"/>
    <property type="match status" value="1"/>
</dbReference>
<dbReference type="GO" id="GO:0005524">
    <property type="term" value="F:ATP binding"/>
    <property type="evidence" value="ECO:0007669"/>
    <property type="project" value="UniProtKB-KW"/>
</dbReference>
<evidence type="ECO:0000256" key="8">
    <source>
        <dbReference type="SAM" id="MobiDB-lite"/>
    </source>
</evidence>
<reference evidence="12 13" key="1">
    <citation type="submission" date="2018-09" db="EMBL/GenBank/DDBJ databases">
        <title>Streptomyces sp. nov. DS1-2, an endophytic actinomycete isolated from roots of Dendrobium scabrilingue.</title>
        <authorList>
            <person name="Kuncharoen N."/>
            <person name="Kudo T."/>
            <person name="Ohkuma M."/>
            <person name="Yuki M."/>
            <person name="Tanasupawat S."/>
        </authorList>
    </citation>
    <scope>NUCLEOTIDE SEQUENCE [LARGE SCALE GENOMIC DNA]</scope>
    <source>
        <strain evidence="10 13">AZ1-7</strain>
        <strain evidence="11 12">DS1-2</strain>
    </source>
</reference>
<dbReference type="GO" id="GO:0046872">
    <property type="term" value="F:metal ion binding"/>
    <property type="evidence" value="ECO:0007669"/>
    <property type="project" value="UniProtKB-KW"/>
</dbReference>
<dbReference type="InterPro" id="IPR000719">
    <property type="entry name" value="Prot_kinase_dom"/>
</dbReference>
<keyword evidence="7" id="KW-0479">Metal-binding</keyword>
<dbReference type="InterPro" id="IPR057929">
    <property type="entry name" value="RamC_N"/>
</dbReference>
<dbReference type="Proteomes" id="UP000268652">
    <property type="component" value="Unassembled WGS sequence"/>
</dbReference>
<evidence type="ECO:0000259" key="9">
    <source>
        <dbReference type="PROSITE" id="PS50011"/>
    </source>
</evidence>
<dbReference type="OrthoDB" id="1492512at2"/>
<comment type="caution">
    <text evidence="10">The sequence shown here is derived from an EMBL/GenBank/DDBJ whole genome shotgun (WGS) entry which is preliminary data.</text>
</comment>
<evidence type="ECO:0000256" key="1">
    <source>
        <dbReference type="ARBA" id="ARBA00012513"/>
    </source>
</evidence>
<organism evidence="10 13">
    <name type="scientific">Streptomyces radicis</name>
    <dbReference type="NCBI Taxonomy" id="1750517"/>
    <lineage>
        <taxon>Bacteria</taxon>
        <taxon>Bacillati</taxon>
        <taxon>Actinomycetota</taxon>
        <taxon>Actinomycetes</taxon>
        <taxon>Kitasatosporales</taxon>
        <taxon>Streptomycetaceae</taxon>
        <taxon>Streptomyces</taxon>
    </lineage>
</organism>
<evidence type="ECO:0000313" key="13">
    <source>
        <dbReference type="Proteomes" id="UP000275024"/>
    </source>
</evidence>
<dbReference type="Pfam" id="PF00069">
    <property type="entry name" value="Pkinase"/>
    <property type="match status" value="1"/>
</dbReference>
<dbReference type="SUPFAM" id="SSF56112">
    <property type="entry name" value="Protein kinase-like (PK-like)"/>
    <property type="match status" value="1"/>
</dbReference>
<dbReference type="PRINTS" id="PR01950">
    <property type="entry name" value="LANCSUPER"/>
</dbReference>
<sequence>MHPGLTWSADELVRRAMAGGLGEAGHTLRVRGSWLTVAPDGVPLGEHGWKLHVSARPLTFPALAEALLPVLLAERCHFKLARSDTALTRINGGRESPAAVGKAVTVYPEPRRVRDLGLALAGLLRGHEGPRVLSDRRVADDAPVYYRYGPFATRWSAGPRGDLGIRIPGPDGETFDAVATLEYRQPPWVTDPFGGDAKPDKPDDAQGPDGAEGAGETLGGRFRLLRGIYRAAHGNVFRARDTRSGRRVIVKQARAHVGEGRAGDARTRLRNERRALTACQGLDGVPDFLDHFAHGPDEFLVTPDVGAVNLLDHVRTRGTPPPEAFTRLAFQLAATVAALHRRGVLMRDITPRNVVLGGRRAFLVDFGLAALDGVHLPGGTPGFSPPAQLRGEPPTPGDDCFALGMTLAFAATGLTPVAAPVTRELARQRALQTLAPPHGAAPGHVVGAVGALLDADEERATAALATLAAGRWPTGRNGPGPRPLPAVPPLPRDPAAVLAERVLELLLAGVGTYGEGGGAHDVGAVDGSVYSGSAGLGLELLHHTERPGVPEALRALVTHASAATRRVPLADGLFAGTTGIALFLARAEAAGFEAREAAPGAPGAPHDDVFGGAAGRGLGALLLADATGDPAHLAAAREAAEALMARDEPLLGVDRETGFAPGAGLDPTFGHAHGLAGIVDFLTGLAARTGDPEVGWAAAVRSWRLARRTAELAALAAGPSAVPVAASWCQGMAGAASALAHAHAVLDEPELGRAAELAGDVCAAWVPRMENLSQCCGVAGVGSALLDLAHLGGAERYRAAAERAARHLVARSFGPDHAPELIAPGSQDAPLSFGMGYAGVLTFLRGLMSSGAPGAPLSASVARGPWRGPSHRWARAPLPAPRPGPRPAPPPDPAPDRAPGPSTGA</sequence>
<dbReference type="PANTHER" id="PTHR43289">
    <property type="entry name" value="MITOGEN-ACTIVATED PROTEIN KINASE KINASE KINASE 20-RELATED"/>
    <property type="match status" value="1"/>
</dbReference>
<dbReference type="Pfam" id="PF25816">
    <property type="entry name" value="RamC_N"/>
    <property type="match status" value="1"/>
</dbReference>
<evidence type="ECO:0000256" key="5">
    <source>
        <dbReference type="ARBA" id="ARBA00022777"/>
    </source>
</evidence>
<name>A0A3A9WCZ8_9ACTN</name>
<dbReference type="Gene3D" id="1.50.10.10">
    <property type="match status" value="1"/>
</dbReference>
<evidence type="ECO:0000256" key="3">
    <source>
        <dbReference type="ARBA" id="ARBA00022679"/>
    </source>
</evidence>
<feature type="region of interest" description="Disordered" evidence="8">
    <location>
        <begin position="854"/>
        <end position="905"/>
    </location>
</feature>